<gene>
    <name evidence="4" type="ORF">PHAECO_LOCUS4932</name>
</gene>
<dbReference type="EMBL" id="OU896721">
    <property type="protein sequence ID" value="CAH1154282.1"/>
    <property type="molecule type" value="Genomic_DNA"/>
</dbReference>
<keyword evidence="3" id="KW-0472">Membrane</keyword>
<reference evidence="4" key="2">
    <citation type="submission" date="2022-10" db="EMBL/GenBank/DDBJ databases">
        <authorList>
            <consortium name="ENA_rothamsted_submissions"/>
            <consortium name="culmorum"/>
            <person name="King R."/>
        </authorList>
    </citation>
    <scope>NUCLEOTIDE SEQUENCE</scope>
</reference>
<keyword evidence="5" id="KW-1185">Reference proteome</keyword>
<evidence type="ECO:0000256" key="2">
    <source>
        <dbReference type="SAM" id="MobiDB-lite"/>
    </source>
</evidence>
<dbReference type="Proteomes" id="UP001153737">
    <property type="component" value="Chromosome 15"/>
</dbReference>
<reference evidence="4" key="1">
    <citation type="submission" date="2022-01" db="EMBL/GenBank/DDBJ databases">
        <authorList>
            <person name="King R."/>
        </authorList>
    </citation>
    <scope>NUCLEOTIDE SEQUENCE</scope>
</reference>
<keyword evidence="1" id="KW-0175">Coiled coil</keyword>
<evidence type="ECO:0000313" key="4">
    <source>
        <dbReference type="EMBL" id="CAH1154282.1"/>
    </source>
</evidence>
<accession>A0A9P0GRC5</accession>
<feature type="compositionally biased region" description="Basic and acidic residues" evidence="2">
    <location>
        <begin position="363"/>
        <end position="376"/>
    </location>
</feature>
<name>A0A9P0GRC5_PHACE</name>
<evidence type="ECO:0000256" key="1">
    <source>
        <dbReference type="SAM" id="Coils"/>
    </source>
</evidence>
<feature type="coiled-coil region" evidence="1">
    <location>
        <begin position="400"/>
        <end position="427"/>
    </location>
</feature>
<dbReference type="OrthoDB" id="6783494at2759"/>
<proteinExistence type="predicted"/>
<feature type="coiled-coil region" evidence="1">
    <location>
        <begin position="244"/>
        <end position="355"/>
    </location>
</feature>
<feature type="region of interest" description="Disordered" evidence="2">
    <location>
        <begin position="356"/>
        <end position="398"/>
    </location>
</feature>
<organism evidence="4 5">
    <name type="scientific">Phaedon cochleariae</name>
    <name type="common">Mustard beetle</name>
    <dbReference type="NCBI Taxonomy" id="80249"/>
    <lineage>
        <taxon>Eukaryota</taxon>
        <taxon>Metazoa</taxon>
        <taxon>Ecdysozoa</taxon>
        <taxon>Arthropoda</taxon>
        <taxon>Hexapoda</taxon>
        <taxon>Insecta</taxon>
        <taxon>Pterygota</taxon>
        <taxon>Neoptera</taxon>
        <taxon>Endopterygota</taxon>
        <taxon>Coleoptera</taxon>
        <taxon>Polyphaga</taxon>
        <taxon>Cucujiformia</taxon>
        <taxon>Chrysomeloidea</taxon>
        <taxon>Chrysomelidae</taxon>
        <taxon>Chrysomelinae</taxon>
        <taxon>Chrysomelini</taxon>
        <taxon>Phaedon</taxon>
    </lineage>
</organism>
<feature type="transmembrane region" description="Helical" evidence="3">
    <location>
        <begin position="20"/>
        <end position="42"/>
    </location>
</feature>
<evidence type="ECO:0000256" key="3">
    <source>
        <dbReference type="SAM" id="Phobius"/>
    </source>
</evidence>
<feature type="transmembrane region" description="Helical" evidence="3">
    <location>
        <begin position="79"/>
        <end position="104"/>
    </location>
</feature>
<evidence type="ECO:0000313" key="5">
    <source>
        <dbReference type="Proteomes" id="UP001153737"/>
    </source>
</evidence>
<keyword evidence="3" id="KW-0812">Transmembrane</keyword>
<protein>
    <submittedName>
        <fullName evidence="4">Uncharacterized protein</fullName>
    </submittedName>
</protein>
<sequence length="557" mass="63797">MKPFSKTNLHTSFKIHRMLVHWKSLLGFGFAFWILLCLNDFLGGKNHGYYMEYETDSDNDITKDSDWRAIVSKFGISMLIWNTITFIFSLIFCYLITTLGRFIWRISWSSRIPSENAINQLLSTPIISEQPSTSLSKIPVIIKPLPTNSRSSDTDLKMKPKVHSDASCPNLLPKRTPSNMSHCTSMSLPQCHTLFKNNKLFSPTAEENDKLDRHLEIQCTKLRSEMVKLQASFLKERSIISRKLETAGREKKELSKQLTVAQKENRAAKQQMEELLQEKGVLIKKLENATKEFKSNIKTKKYALAKLEEVTTNVDNLKQQLQQVSRDKEILENKLKVLESEYEKLQERFILSNQTNFSGSQEHAAERDMSATKDRNTAGNSETFNGAGGNTASTKDSSLVSQADLDMKKIQVKIQQLEKNLENFNKADPNNQNGAQTESEISLLTNNSDTMRRTEDDTDYSEYYFPSPRIRFWGGRAGDVIQTLARGMNEKVRFLDNIKERCETEIDEYSSQESLDDIRCPTRMVSSSVAFQNFLKCLQPSDVRRQFGSQTSLNIQM</sequence>
<keyword evidence="3" id="KW-1133">Transmembrane helix</keyword>
<feature type="compositionally biased region" description="Polar residues" evidence="2">
    <location>
        <begin position="377"/>
        <end position="398"/>
    </location>
</feature>
<dbReference type="AlphaFoldDB" id="A0A9P0GRC5"/>